<reference evidence="8 9" key="1">
    <citation type="submission" date="2016-12" db="EMBL/GenBank/DDBJ databases">
        <authorList>
            <person name="Song W.-J."/>
            <person name="Kurnit D.M."/>
        </authorList>
    </citation>
    <scope>NUCLEOTIDE SEQUENCE [LARGE SCALE GENOMIC DNA]</scope>
    <source>
        <strain evidence="8 9">DSM 11393</strain>
    </source>
</reference>
<organism evidence="8 9">
    <name type="scientific">Desulfovibrio litoralis DSM 11393</name>
    <dbReference type="NCBI Taxonomy" id="1121455"/>
    <lineage>
        <taxon>Bacteria</taxon>
        <taxon>Pseudomonadati</taxon>
        <taxon>Thermodesulfobacteriota</taxon>
        <taxon>Desulfovibrionia</taxon>
        <taxon>Desulfovibrionales</taxon>
        <taxon>Desulfovibrionaceae</taxon>
        <taxon>Desulfovibrio</taxon>
    </lineage>
</organism>
<evidence type="ECO:0000256" key="5">
    <source>
        <dbReference type="ARBA" id="ARBA00023163"/>
    </source>
</evidence>
<evidence type="ECO:0000259" key="7">
    <source>
        <dbReference type="PROSITE" id="PS50110"/>
    </source>
</evidence>
<dbReference type="GO" id="GO:0000976">
    <property type="term" value="F:transcription cis-regulatory region binding"/>
    <property type="evidence" value="ECO:0007669"/>
    <property type="project" value="TreeGrafter"/>
</dbReference>
<dbReference type="InterPro" id="IPR016032">
    <property type="entry name" value="Sig_transdc_resp-reg_C-effctor"/>
</dbReference>
<evidence type="ECO:0000313" key="9">
    <source>
        <dbReference type="Proteomes" id="UP000186469"/>
    </source>
</evidence>
<dbReference type="InterPro" id="IPR039420">
    <property type="entry name" value="WalR-like"/>
</dbReference>
<evidence type="ECO:0000256" key="6">
    <source>
        <dbReference type="PROSITE-ProRule" id="PRU00169"/>
    </source>
</evidence>
<dbReference type="Gene3D" id="1.10.10.10">
    <property type="entry name" value="Winged helix-like DNA-binding domain superfamily/Winged helix DNA-binding domain"/>
    <property type="match status" value="1"/>
</dbReference>
<keyword evidence="4 8" id="KW-0238">DNA-binding</keyword>
<evidence type="ECO:0000313" key="8">
    <source>
        <dbReference type="EMBL" id="SHN64435.1"/>
    </source>
</evidence>
<dbReference type="SUPFAM" id="SSF52172">
    <property type="entry name" value="CheY-like"/>
    <property type="match status" value="1"/>
</dbReference>
<protein>
    <submittedName>
        <fullName evidence="8">DNA-binding response regulator, OmpR family, contains REC and winged-helix (WHTH) domain</fullName>
    </submittedName>
</protein>
<dbReference type="PROSITE" id="PS50110">
    <property type="entry name" value="RESPONSE_REGULATORY"/>
    <property type="match status" value="1"/>
</dbReference>
<dbReference type="Pfam" id="PF00196">
    <property type="entry name" value="GerE"/>
    <property type="match status" value="1"/>
</dbReference>
<dbReference type="AlphaFoldDB" id="A0A1M7T0Y5"/>
<dbReference type="PANTHER" id="PTHR48111">
    <property type="entry name" value="REGULATOR OF RPOS"/>
    <property type="match status" value="1"/>
</dbReference>
<dbReference type="GO" id="GO:0000156">
    <property type="term" value="F:phosphorelay response regulator activity"/>
    <property type="evidence" value="ECO:0007669"/>
    <property type="project" value="TreeGrafter"/>
</dbReference>
<proteinExistence type="predicted"/>
<dbReference type="RefSeq" id="WP_072697113.1">
    <property type="nucleotide sequence ID" value="NZ_FRDI01000006.1"/>
</dbReference>
<evidence type="ECO:0000256" key="4">
    <source>
        <dbReference type="ARBA" id="ARBA00023125"/>
    </source>
</evidence>
<dbReference type="InterPro" id="IPR011006">
    <property type="entry name" value="CheY-like_superfamily"/>
</dbReference>
<name>A0A1M7T0Y5_9BACT</name>
<dbReference type="EMBL" id="FRDI01000006">
    <property type="protein sequence ID" value="SHN64435.1"/>
    <property type="molecule type" value="Genomic_DNA"/>
</dbReference>
<keyword evidence="1 6" id="KW-0597">Phosphoprotein</keyword>
<keyword evidence="3" id="KW-0805">Transcription regulation</keyword>
<dbReference type="Gene3D" id="6.10.250.690">
    <property type="match status" value="1"/>
</dbReference>
<dbReference type="InterPro" id="IPR000792">
    <property type="entry name" value="Tscrpt_reg_LuxR_C"/>
</dbReference>
<feature type="domain" description="Response regulatory" evidence="7">
    <location>
        <begin position="6"/>
        <end position="122"/>
    </location>
</feature>
<dbReference type="GO" id="GO:0006355">
    <property type="term" value="P:regulation of DNA-templated transcription"/>
    <property type="evidence" value="ECO:0007669"/>
    <property type="project" value="InterPro"/>
</dbReference>
<dbReference type="GO" id="GO:0005829">
    <property type="term" value="C:cytosol"/>
    <property type="evidence" value="ECO:0007669"/>
    <property type="project" value="TreeGrafter"/>
</dbReference>
<dbReference type="PANTHER" id="PTHR48111:SF1">
    <property type="entry name" value="TWO-COMPONENT RESPONSE REGULATOR ORR33"/>
    <property type="match status" value="1"/>
</dbReference>
<dbReference type="STRING" id="1121455.SAMN02745728_01422"/>
<keyword evidence="9" id="KW-1185">Reference proteome</keyword>
<evidence type="ECO:0000256" key="3">
    <source>
        <dbReference type="ARBA" id="ARBA00023015"/>
    </source>
</evidence>
<sequence>MDAKGMVLLVEDNAELNANNTRALKMLEYEVHPALTLAEARSWLATNEADVILLDVMLPDGDGIDFCTEIRGEPLCTTAHILFLTAKTGHEDRVRALADGGDDYITKPFHPEELLARVQAAMRRRNMQRTKDEQQHTETAVTTMSETQKLHAFAAFYRLTEKESAVLLHIIQSMNTKAMAKSMGISVKGIEFHISHILHKTGIKKRRDVLRVFANWMI</sequence>
<feature type="modified residue" description="4-aspartylphosphate" evidence="6">
    <location>
        <position position="55"/>
    </location>
</feature>
<dbReference type="InterPro" id="IPR001789">
    <property type="entry name" value="Sig_transdc_resp-reg_receiver"/>
</dbReference>
<dbReference type="Proteomes" id="UP000186469">
    <property type="component" value="Unassembled WGS sequence"/>
</dbReference>
<evidence type="ECO:0000256" key="1">
    <source>
        <dbReference type="ARBA" id="ARBA00022553"/>
    </source>
</evidence>
<dbReference type="SMART" id="SM00448">
    <property type="entry name" value="REC"/>
    <property type="match status" value="1"/>
</dbReference>
<dbReference type="SUPFAM" id="SSF46894">
    <property type="entry name" value="C-terminal effector domain of the bipartite response regulators"/>
    <property type="match status" value="1"/>
</dbReference>
<dbReference type="SMART" id="SM00421">
    <property type="entry name" value="HTH_LUXR"/>
    <property type="match status" value="1"/>
</dbReference>
<dbReference type="Pfam" id="PF00072">
    <property type="entry name" value="Response_reg"/>
    <property type="match status" value="1"/>
</dbReference>
<dbReference type="GO" id="GO:0032993">
    <property type="term" value="C:protein-DNA complex"/>
    <property type="evidence" value="ECO:0007669"/>
    <property type="project" value="TreeGrafter"/>
</dbReference>
<dbReference type="Gene3D" id="3.40.50.2300">
    <property type="match status" value="1"/>
</dbReference>
<keyword evidence="5" id="KW-0804">Transcription</keyword>
<dbReference type="OrthoDB" id="368799at2"/>
<dbReference type="InterPro" id="IPR036388">
    <property type="entry name" value="WH-like_DNA-bd_sf"/>
</dbReference>
<keyword evidence="2" id="KW-0902">Two-component regulatory system</keyword>
<gene>
    <name evidence="8" type="ORF">SAMN02745728_01422</name>
</gene>
<evidence type="ECO:0000256" key="2">
    <source>
        <dbReference type="ARBA" id="ARBA00023012"/>
    </source>
</evidence>
<accession>A0A1M7T0Y5</accession>